<protein>
    <submittedName>
        <fullName evidence="2">Uncharacterized protein</fullName>
    </submittedName>
</protein>
<dbReference type="EMBL" id="FODH01000001">
    <property type="protein sequence ID" value="SEN49028.1"/>
    <property type="molecule type" value="Genomic_DNA"/>
</dbReference>
<dbReference type="Proteomes" id="UP000198809">
    <property type="component" value="Unassembled WGS sequence"/>
</dbReference>
<accession>A0A1H8H0L6</accession>
<name>A0A1H8H0L6_9BACL</name>
<dbReference type="EMBL" id="CP076607">
    <property type="protein sequence ID" value="QWU14382.1"/>
    <property type="molecule type" value="Genomic_DNA"/>
</dbReference>
<evidence type="ECO:0000313" key="2">
    <source>
        <dbReference type="EMBL" id="SEN49028.1"/>
    </source>
</evidence>
<reference evidence="1 4" key="2">
    <citation type="submission" date="2021-06" db="EMBL/GenBank/DDBJ databases">
        <title>Whole genome sequence of Paenibacillus sophorae DSM23020 for comparative genomics.</title>
        <authorList>
            <person name="Kim M.-J."/>
            <person name="Lee G."/>
            <person name="Shin J.-H."/>
        </authorList>
    </citation>
    <scope>NUCLEOTIDE SEQUENCE [LARGE SCALE GENOMIC DNA]</scope>
    <source>
        <strain evidence="1 4">DSM 23020</strain>
    </source>
</reference>
<gene>
    <name evidence="1" type="ORF">KP014_20970</name>
    <name evidence="2" type="ORF">SAMN04487895_101689</name>
</gene>
<proteinExistence type="predicted"/>
<dbReference type="AlphaFoldDB" id="A0A1H8H0L6"/>
<evidence type="ECO:0000313" key="4">
    <source>
        <dbReference type="Proteomes" id="UP000683429"/>
    </source>
</evidence>
<dbReference type="Proteomes" id="UP000683429">
    <property type="component" value="Chromosome"/>
</dbReference>
<evidence type="ECO:0000313" key="3">
    <source>
        <dbReference type="Proteomes" id="UP000198809"/>
    </source>
</evidence>
<keyword evidence="4" id="KW-1185">Reference proteome</keyword>
<organism evidence="2 3">
    <name type="scientific">Paenibacillus sophorae</name>
    <dbReference type="NCBI Taxonomy" id="1333845"/>
    <lineage>
        <taxon>Bacteria</taxon>
        <taxon>Bacillati</taxon>
        <taxon>Bacillota</taxon>
        <taxon>Bacilli</taxon>
        <taxon>Bacillales</taxon>
        <taxon>Paenibacillaceae</taxon>
        <taxon>Paenibacillus</taxon>
    </lineage>
</organism>
<sequence length="61" mass="6688">MKSMVGMTVEIETSRQHYKGCVVGHLFKSAKVDVKITEMIKGDKSVGKTARFSIGQLKSVS</sequence>
<evidence type="ECO:0000313" key="1">
    <source>
        <dbReference type="EMBL" id="QWU14382.1"/>
    </source>
</evidence>
<dbReference type="STRING" id="1333845.SAMN04487895_101689"/>
<dbReference type="RefSeq" id="WP_036588383.1">
    <property type="nucleotide sequence ID" value="NZ_CP076607.1"/>
</dbReference>
<reference evidence="2 3" key="1">
    <citation type="submission" date="2016-10" db="EMBL/GenBank/DDBJ databases">
        <authorList>
            <person name="de Groot N.N."/>
        </authorList>
    </citation>
    <scope>NUCLEOTIDE SEQUENCE [LARGE SCALE GENOMIC DNA]</scope>
    <source>
        <strain evidence="2 3">CGMCC 1.10238</strain>
    </source>
</reference>